<evidence type="ECO:0000313" key="2">
    <source>
        <dbReference type="EMBL" id="KAK5167408.1"/>
    </source>
</evidence>
<feature type="compositionally biased region" description="Acidic residues" evidence="1">
    <location>
        <begin position="143"/>
        <end position="152"/>
    </location>
</feature>
<feature type="region of interest" description="Disordered" evidence="1">
    <location>
        <begin position="67"/>
        <end position="152"/>
    </location>
</feature>
<evidence type="ECO:0000256" key="1">
    <source>
        <dbReference type="SAM" id="MobiDB-lite"/>
    </source>
</evidence>
<name>A0AAV9P3R7_9PEZI</name>
<sequence length="152" mass="16289">MSEQPTEQAAAQSSEQTKNVNFTDGESKLFVSIVSNLTGDIQFDADKVAAELGYKDGNIVKTRWGQIKRKRLTGDNGPAGGIKKRSPAKKGAKAKAETEGEGGDDEEAVKTPKKRGRKPKAAKAEEETPVKDEVVDEVAVMEGADEAETPNE</sequence>
<organism evidence="2 3">
    <name type="scientific">Saxophila tyrrhenica</name>
    <dbReference type="NCBI Taxonomy" id="1690608"/>
    <lineage>
        <taxon>Eukaryota</taxon>
        <taxon>Fungi</taxon>
        <taxon>Dikarya</taxon>
        <taxon>Ascomycota</taxon>
        <taxon>Pezizomycotina</taxon>
        <taxon>Dothideomycetes</taxon>
        <taxon>Dothideomycetidae</taxon>
        <taxon>Mycosphaerellales</taxon>
        <taxon>Extremaceae</taxon>
        <taxon>Saxophila</taxon>
    </lineage>
</organism>
<feature type="compositionally biased region" description="Basic and acidic residues" evidence="1">
    <location>
        <begin position="122"/>
        <end position="133"/>
    </location>
</feature>
<keyword evidence="3" id="KW-1185">Reference proteome</keyword>
<dbReference type="AlphaFoldDB" id="A0AAV9P3R7"/>
<feature type="region of interest" description="Disordered" evidence="1">
    <location>
        <begin position="1"/>
        <end position="23"/>
    </location>
</feature>
<protein>
    <submittedName>
        <fullName evidence="2">Uncharacterized protein</fullName>
    </submittedName>
</protein>
<dbReference type="EMBL" id="JAVRRT010000011">
    <property type="protein sequence ID" value="KAK5167408.1"/>
    <property type="molecule type" value="Genomic_DNA"/>
</dbReference>
<accession>A0AAV9P3R7</accession>
<comment type="caution">
    <text evidence="2">The sequence shown here is derived from an EMBL/GenBank/DDBJ whole genome shotgun (WGS) entry which is preliminary data.</text>
</comment>
<dbReference type="Proteomes" id="UP001337655">
    <property type="component" value="Unassembled WGS sequence"/>
</dbReference>
<dbReference type="RefSeq" id="XP_064657114.1">
    <property type="nucleotide sequence ID" value="XM_064804344.1"/>
</dbReference>
<evidence type="ECO:0000313" key="3">
    <source>
        <dbReference type="Proteomes" id="UP001337655"/>
    </source>
</evidence>
<dbReference type="GeneID" id="89928443"/>
<feature type="compositionally biased region" description="Basic residues" evidence="1">
    <location>
        <begin position="111"/>
        <end position="121"/>
    </location>
</feature>
<gene>
    <name evidence="2" type="ORF">LTR77_007107</name>
</gene>
<proteinExistence type="predicted"/>
<reference evidence="2 3" key="1">
    <citation type="submission" date="2023-08" db="EMBL/GenBank/DDBJ databases">
        <title>Black Yeasts Isolated from many extreme environments.</title>
        <authorList>
            <person name="Coleine C."/>
            <person name="Stajich J.E."/>
            <person name="Selbmann L."/>
        </authorList>
    </citation>
    <scope>NUCLEOTIDE SEQUENCE [LARGE SCALE GENOMIC DNA]</scope>
    <source>
        <strain evidence="2 3">CCFEE 5935</strain>
    </source>
</reference>
<feature type="compositionally biased region" description="Basic residues" evidence="1">
    <location>
        <begin position="82"/>
        <end position="93"/>
    </location>
</feature>